<dbReference type="InterPro" id="IPR053710">
    <property type="entry name" value="Arylamine_NAT_domain_sf"/>
</dbReference>
<dbReference type="GO" id="GO:0016407">
    <property type="term" value="F:acetyltransferase activity"/>
    <property type="evidence" value="ECO:0007669"/>
    <property type="project" value="InterPro"/>
</dbReference>
<evidence type="ECO:0000313" key="3">
    <source>
        <dbReference type="EMBL" id="NEM97515.1"/>
    </source>
</evidence>
<evidence type="ECO:0000313" key="4">
    <source>
        <dbReference type="Proteomes" id="UP000474777"/>
    </source>
</evidence>
<dbReference type="PANTHER" id="PTHR11786:SF0">
    <property type="entry name" value="ARYLAMINE N-ACETYLTRANSFERASE 4-RELATED"/>
    <property type="match status" value="1"/>
</dbReference>
<dbReference type="InterPro" id="IPR038765">
    <property type="entry name" value="Papain-like_cys_pep_sf"/>
</dbReference>
<gene>
    <name evidence="3" type="ORF">GXP69_07405</name>
</gene>
<dbReference type="RefSeq" id="WP_163913920.1">
    <property type="nucleotide sequence ID" value="NZ_JAAGWD010000002.1"/>
</dbReference>
<dbReference type="PANTHER" id="PTHR11786">
    <property type="entry name" value="N-HYDROXYARYLAMINE O-ACETYLTRANSFERASE"/>
    <property type="match status" value="1"/>
</dbReference>
<dbReference type="InterPro" id="IPR001447">
    <property type="entry name" value="Arylamine_N-AcTrfase"/>
</dbReference>
<evidence type="ECO:0000256" key="1">
    <source>
        <dbReference type="ARBA" id="ARBA00006547"/>
    </source>
</evidence>
<dbReference type="PRINTS" id="PR01543">
    <property type="entry name" value="ANATRNSFRASE"/>
</dbReference>
<reference evidence="3 4" key="1">
    <citation type="submission" date="2020-02" db="EMBL/GenBank/DDBJ databases">
        <authorList>
            <person name="Kim M.K."/>
        </authorList>
    </citation>
    <scope>NUCLEOTIDE SEQUENCE [LARGE SCALE GENOMIC DNA]</scope>
    <source>
        <strain evidence="3 4">BT327</strain>
    </source>
</reference>
<dbReference type="Proteomes" id="UP000474777">
    <property type="component" value="Unassembled WGS sequence"/>
</dbReference>
<name>A0A6B3LR29_9BACT</name>
<dbReference type="AlphaFoldDB" id="A0A6B3LR29"/>
<dbReference type="SUPFAM" id="SSF54001">
    <property type="entry name" value="Cysteine proteinases"/>
    <property type="match status" value="1"/>
</dbReference>
<comment type="similarity">
    <text evidence="1 2">Belongs to the arylamine N-acetyltransferase family.</text>
</comment>
<dbReference type="Gene3D" id="3.30.2140.20">
    <property type="match status" value="1"/>
</dbReference>
<dbReference type="EMBL" id="JAAGWD010000002">
    <property type="protein sequence ID" value="NEM97515.1"/>
    <property type="molecule type" value="Genomic_DNA"/>
</dbReference>
<keyword evidence="4" id="KW-1185">Reference proteome</keyword>
<keyword evidence="3" id="KW-0808">Transferase</keyword>
<sequence>MDVQLYLDRIGYKGPVSVSKEVLFELQAAHLLSVPFENLDIHYNNEIKLDIASIYKKVVINRRGGFCYELNGLFYHLLKEIGFDVQMISGRVYSKDGNYGAEYDHLALIAHVDGRKYLVDVGFGKFSFKPLEITFGVDLKDEYGVFRFEKAHDNYLTINLLEGSKLVPQYLFDTKAREFSEFEGMCKFHQTSSESHFTGKKVISIATQNGRKTLNNNQLKITDGKTESVLNFEETEFEAKLKEYFKIKI</sequence>
<protein>
    <submittedName>
        <fullName evidence="3">Arylamine N-acetyltransferase</fullName>
    </submittedName>
</protein>
<proteinExistence type="inferred from homology"/>
<evidence type="ECO:0000256" key="2">
    <source>
        <dbReference type="RuleBase" id="RU003452"/>
    </source>
</evidence>
<accession>A0A6B3LR29</accession>
<organism evidence="3 4">
    <name type="scientific">Pontibacter burrus</name>
    <dbReference type="NCBI Taxonomy" id="2704466"/>
    <lineage>
        <taxon>Bacteria</taxon>
        <taxon>Pseudomonadati</taxon>
        <taxon>Bacteroidota</taxon>
        <taxon>Cytophagia</taxon>
        <taxon>Cytophagales</taxon>
        <taxon>Hymenobacteraceae</taxon>
        <taxon>Pontibacter</taxon>
    </lineage>
</organism>
<dbReference type="Pfam" id="PF00797">
    <property type="entry name" value="Acetyltransf_2"/>
    <property type="match status" value="1"/>
</dbReference>
<comment type="caution">
    <text evidence="3">The sequence shown here is derived from an EMBL/GenBank/DDBJ whole genome shotgun (WGS) entry which is preliminary data.</text>
</comment>